<dbReference type="Proteomes" id="UP001196413">
    <property type="component" value="Unassembled WGS sequence"/>
</dbReference>
<evidence type="ECO:0000313" key="1">
    <source>
        <dbReference type="EMBL" id="KAJ1355524.1"/>
    </source>
</evidence>
<dbReference type="AlphaFoldDB" id="A0AAD5QN59"/>
<name>A0AAD5QN59_PARTN</name>
<keyword evidence="2" id="KW-1185">Reference proteome</keyword>
<accession>A0AAD5QN59</accession>
<sequence>MTTKKHGVLSDRSCSILIGENEPIDYKRHRSHEFFFVHRQETATTATAPTATNAANTTTCNKHYQRAYSMEYLTEGAHGAKELNSEEFEMVVRTLEQESNYQREKPSKSD</sequence>
<dbReference type="EMBL" id="JAHQIW010002490">
    <property type="protein sequence ID" value="KAJ1355524.1"/>
    <property type="molecule type" value="Genomic_DNA"/>
</dbReference>
<proteinExistence type="predicted"/>
<protein>
    <submittedName>
        <fullName evidence="1">Uncharacterized protein</fullName>
    </submittedName>
</protein>
<evidence type="ECO:0000313" key="2">
    <source>
        <dbReference type="Proteomes" id="UP001196413"/>
    </source>
</evidence>
<organism evidence="1 2">
    <name type="scientific">Parelaphostrongylus tenuis</name>
    <name type="common">Meningeal worm</name>
    <dbReference type="NCBI Taxonomy" id="148309"/>
    <lineage>
        <taxon>Eukaryota</taxon>
        <taxon>Metazoa</taxon>
        <taxon>Ecdysozoa</taxon>
        <taxon>Nematoda</taxon>
        <taxon>Chromadorea</taxon>
        <taxon>Rhabditida</taxon>
        <taxon>Rhabditina</taxon>
        <taxon>Rhabditomorpha</taxon>
        <taxon>Strongyloidea</taxon>
        <taxon>Metastrongylidae</taxon>
        <taxon>Parelaphostrongylus</taxon>
    </lineage>
</organism>
<gene>
    <name evidence="1" type="ORF">KIN20_012965</name>
</gene>
<comment type="caution">
    <text evidence="1">The sequence shown here is derived from an EMBL/GenBank/DDBJ whole genome shotgun (WGS) entry which is preliminary data.</text>
</comment>
<reference evidence="1" key="1">
    <citation type="submission" date="2021-06" db="EMBL/GenBank/DDBJ databases">
        <title>Parelaphostrongylus tenuis whole genome reference sequence.</title>
        <authorList>
            <person name="Garwood T.J."/>
            <person name="Larsen P.A."/>
            <person name="Fountain-Jones N.M."/>
            <person name="Garbe J.R."/>
            <person name="Macchietto M.G."/>
            <person name="Kania S.A."/>
            <person name="Gerhold R.W."/>
            <person name="Richards J.E."/>
            <person name="Wolf T.M."/>
        </authorList>
    </citation>
    <scope>NUCLEOTIDE SEQUENCE</scope>
    <source>
        <strain evidence="1">MNPRO001-30</strain>
        <tissue evidence="1">Meninges</tissue>
    </source>
</reference>